<dbReference type="SUPFAM" id="SSF55073">
    <property type="entry name" value="Nucleotide cyclase"/>
    <property type="match status" value="1"/>
</dbReference>
<evidence type="ECO:0000256" key="2">
    <source>
        <dbReference type="ARBA" id="ARBA00012202"/>
    </source>
</evidence>
<evidence type="ECO:0000313" key="11">
    <source>
        <dbReference type="Proteomes" id="UP000095280"/>
    </source>
</evidence>
<evidence type="ECO:0000256" key="1">
    <source>
        <dbReference type="ARBA" id="ARBA00004496"/>
    </source>
</evidence>
<name>A0A1I8J7G2_9PLAT</name>
<dbReference type="Gene3D" id="3.30.70.1230">
    <property type="entry name" value="Nucleotide cyclase"/>
    <property type="match status" value="1"/>
</dbReference>
<dbReference type="InterPro" id="IPR018297">
    <property type="entry name" value="A/G_cyclase_CS"/>
</dbReference>
<dbReference type="InterPro" id="IPR024096">
    <property type="entry name" value="NO_sig/Golgi_transp_ligand-bd"/>
</dbReference>
<dbReference type="GO" id="GO:0008074">
    <property type="term" value="C:guanylate cyclase complex, soluble"/>
    <property type="evidence" value="ECO:0007669"/>
    <property type="project" value="TreeGrafter"/>
</dbReference>
<evidence type="ECO:0000256" key="7">
    <source>
        <dbReference type="ARBA" id="ARBA00023293"/>
    </source>
</evidence>
<dbReference type="GO" id="GO:0005525">
    <property type="term" value="F:GTP binding"/>
    <property type="evidence" value="ECO:0007669"/>
    <property type="project" value="UniProtKB-KW"/>
</dbReference>
<dbReference type="SMART" id="SM00044">
    <property type="entry name" value="CYCc"/>
    <property type="match status" value="1"/>
</dbReference>
<keyword evidence="6 8" id="KW-0456">Lyase</keyword>
<dbReference type="GO" id="GO:0004383">
    <property type="term" value="F:guanylate cyclase activity"/>
    <property type="evidence" value="ECO:0007669"/>
    <property type="project" value="UniProtKB-EC"/>
</dbReference>
<evidence type="ECO:0000256" key="3">
    <source>
        <dbReference type="ARBA" id="ARBA00022490"/>
    </source>
</evidence>
<evidence type="ECO:0000256" key="8">
    <source>
        <dbReference type="RuleBase" id="RU000405"/>
    </source>
</evidence>
<dbReference type="GO" id="GO:0038060">
    <property type="term" value="P:nitric oxide-cGMP-mediated signaling"/>
    <property type="evidence" value="ECO:0007669"/>
    <property type="project" value="TreeGrafter"/>
</dbReference>
<dbReference type="InterPro" id="IPR029787">
    <property type="entry name" value="Nucleotide_cyclase"/>
</dbReference>
<keyword evidence="7" id="KW-0141">cGMP biosynthesis</keyword>
<dbReference type="Gene3D" id="6.10.250.780">
    <property type="match status" value="1"/>
</dbReference>
<dbReference type="Pfam" id="PF07700">
    <property type="entry name" value="HNOB"/>
    <property type="match status" value="1"/>
</dbReference>
<proteinExistence type="inferred from homology"/>
<keyword evidence="3" id="KW-0963">Cytoplasm</keyword>
<comment type="similarity">
    <text evidence="8">Belongs to the adenylyl cyclase class-4/guanylyl cyclase family.</text>
</comment>
<accession>A0A1I8J7G2</accession>
<dbReference type="FunFam" id="3.30.70.1230:FF:000030">
    <property type="entry name" value="Si:ch211-215j19.12"/>
    <property type="match status" value="1"/>
</dbReference>
<dbReference type="InterPro" id="IPR038158">
    <property type="entry name" value="H-NOX_domain_sf"/>
</dbReference>
<protein>
    <recommendedName>
        <fullName evidence="2">guanylate cyclase</fullName>
        <ecNumber evidence="2">4.6.1.2</ecNumber>
    </recommendedName>
</protein>
<reference evidence="12" key="1">
    <citation type="submission" date="2016-11" db="UniProtKB">
        <authorList>
            <consortium name="WormBaseParasite"/>
        </authorList>
    </citation>
    <scope>IDENTIFICATION</scope>
</reference>
<comment type="subcellular location">
    <subcellularLocation>
        <location evidence="1">Cytoplasm</location>
    </subcellularLocation>
</comment>
<dbReference type="Gene3D" id="3.30.450.260">
    <property type="entry name" value="Haem NO binding associated domain"/>
    <property type="match status" value="1"/>
</dbReference>
<dbReference type="InterPro" id="IPR011644">
    <property type="entry name" value="Heme_NO-bd"/>
</dbReference>
<dbReference type="SUPFAM" id="SSF111126">
    <property type="entry name" value="Ligand-binding domain in the NO signalling and Golgi transport"/>
    <property type="match status" value="1"/>
</dbReference>
<dbReference type="PANTHER" id="PTHR45655:SF10">
    <property type="entry name" value="SOLUBLE GUANYLATE CYCLASE 88E"/>
    <property type="match status" value="1"/>
</dbReference>
<dbReference type="Pfam" id="PF07701">
    <property type="entry name" value="HNOBA"/>
    <property type="match status" value="1"/>
</dbReference>
<dbReference type="PROSITE" id="PS50125">
    <property type="entry name" value="GUANYLATE_CYCLASE_2"/>
    <property type="match status" value="1"/>
</dbReference>
<dbReference type="GO" id="GO:0020037">
    <property type="term" value="F:heme binding"/>
    <property type="evidence" value="ECO:0007669"/>
    <property type="project" value="InterPro"/>
</dbReference>
<dbReference type="Pfam" id="PF00211">
    <property type="entry name" value="Guanylate_cyc"/>
    <property type="match status" value="1"/>
</dbReference>
<dbReference type="WBParaSite" id="maker-uti_cns_0046117-snap-gene-0.5-mRNA-1">
    <property type="protein sequence ID" value="maker-uti_cns_0046117-snap-gene-0.5-mRNA-1"/>
    <property type="gene ID" value="maker-uti_cns_0046117-snap-gene-0.5"/>
</dbReference>
<evidence type="ECO:0000256" key="4">
    <source>
        <dbReference type="ARBA" id="ARBA00022741"/>
    </source>
</evidence>
<dbReference type="Gene3D" id="3.90.1520.10">
    <property type="entry name" value="H-NOX domain"/>
    <property type="match status" value="1"/>
</dbReference>
<keyword evidence="5" id="KW-0342">GTP-binding</keyword>
<keyword evidence="4" id="KW-0547">Nucleotide-binding</keyword>
<dbReference type="PANTHER" id="PTHR45655">
    <property type="entry name" value="GUANYLATE CYCLASE SOLUBLE SUBUNIT BETA-2"/>
    <property type="match status" value="1"/>
</dbReference>
<evidence type="ECO:0000313" key="12">
    <source>
        <dbReference type="WBParaSite" id="maker-uti_cns_0046117-snap-gene-0.5-mRNA-1"/>
    </source>
</evidence>
<evidence type="ECO:0000256" key="9">
    <source>
        <dbReference type="SAM" id="Coils"/>
    </source>
</evidence>
<dbReference type="Proteomes" id="UP000095280">
    <property type="component" value="Unplaced"/>
</dbReference>
<dbReference type="CDD" id="cd07302">
    <property type="entry name" value="CHD"/>
    <property type="match status" value="1"/>
</dbReference>
<dbReference type="AlphaFoldDB" id="A0A1I8J7G2"/>
<feature type="coiled-coil region" evidence="9">
    <location>
        <begin position="367"/>
        <end position="408"/>
    </location>
</feature>
<dbReference type="InterPro" id="IPR001054">
    <property type="entry name" value="A/G_cyclase"/>
</dbReference>
<organism evidence="11 12">
    <name type="scientific">Macrostomum lignano</name>
    <dbReference type="NCBI Taxonomy" id="282301"/>
    <lineage>
        <taxon>Eukaryota</taxon>
        <taxon>Metazoa</taxon>
        <taxon>Spiralia</taxon>
        <taxon>Lophotrochozoa</taxon>
        <taxon>Platyhelminthes</taxon>
        <taxon>Rhabditophora</taxon>
        <taxon>Macrostomorpha</taxon>
        <taxon>Macrostomida</taxon>
        <taxon>Macrostomidae</taxon>
        <taxon>Macrostomum</taxon>
    </lineage>
</organism>
<dbReference type="EC" id="4.6.1.2" evidence="2"/>
<keyword evidence="9" id="KW-0175">Coiled coil</keyword>
<dbReference type="PROSITE" id="PS00452">
    <property type="entry name" value="GUANYLATE_CYCLASE_1"/>
    <property type="match status" value="1"/>
</dbReference>
<evidence type="ECO:0000256" key="6">
    <source>
        <dbReference type="ARBA" id="ARBA00023239"/>
    </source>
</evidence>
<evidence type="ECO:0000256" key="5">
    <source>
        <dbReference type="ARBA" id="ARBA00023134"/>
    </source>
</evidence>
<dbReference type="GO" id="GO:0070482">
    <property type="term" value="P:response to oxygen levels"/>
    <property type="evidence" value="ECO:0007669"/>
    <property type="project" value="TreeGrafter"/>
</dbReference>
<dbReference type="InterPro" id="IPR042463">
    <property type="entry name" value="HNOB_dom_associated_sf"/>
</dbReference>
<dbReference type="InterPro" id="IPR011645">
    <property type="entry name" value="HNOB_dom_associated"/>
</dbReference>
<sequence>VEIRFLLPVSHICCSSRKMYGLLLEGIHAFITSKFSEDVWDAILARAKTDTRNFRTREVYSDGLIPLIVDAACEELRMSNDDIMFENGVFFITFLSNFGYDSILRVLGRDLRDFLNGLDNLHEYLRFTYVKMRPPSFFCVNESKTGITLQYRSKRRGFHHYVRGQITEIARLFYQTSMRIEIVSKTAEACGVVNCIFRLHFNNIRFAIVSDRLFESSPLCTVPSEVFFEVFPFNIVFNRGMRILNIGRGLFNTLPNLVNTLINENFLLIRPMIEFSWDAVIIHTNNVFELISMENKLQDGQASKERHKKASNASDNGLRLKGQMKYMPAWDAIVFLGTPVLRDVESMYSVGLYINDLSMHDSSRDLILAGEQQSAELKLALEQEQEKSAKLTESMKRLDEEKKKTDELLYQMIPKTVADRLRRGDSAVSTCETFDEVTILFSDICGFTNICGAITPLDVVNMLNNMYSVFDKLTEQNCVYKVETVGDAYMIVSGAPVKTEHHAPLMSEMAQDMIKAIANCKDPSGINPHLMMRIGLHTGMVVAGVVGVKMPRYCLFGDTVNTANKMESSGQRIHISATTKTKLDSYEAYVISDGSEVVLP</sequence>
<keyword evidence="11" id="KW-1185">Reference proteome</keyword>
<feature type="domain" description="Guanylate cyclase" evidence="10">
    <location>
        <begin position="438"/>
        <end position="567"/>
    </location>
</feature>
<evidence type="ECO:0000259" key="10">
    <source>
        <dbReference type="PROSITE" id="PS50125"/>
    </source>
</evidence>